<organism evidence="1 2">
    <name type="scientific">Polyplax serrata</name>
    <name type="common">Common mouse louse</name>
    <dbReference type="NCBI Taxonomy" id="468196"/>
    <lineage>
        <taxon>Eukaryota</taxon>
        <taxon>Metazoa</taxon>
        <taxon>Ecdysozoa</taxon>
        <taxon>Arthropoda</taxon>
        <taxon>Hexapoda</taxon>
        <taxon>Insecta</taxon>
        <taxon>Pterygota</taxon>
        <taxon>Neoptera</taxon>
        <taxon>Paraneoptera</taxon>
        <taxon>Psocodea</taxon>
        <taxon>Troctomorpha</taxon>
        <taxon>Phthiraptera</taxon>
        <taxon>Anoplura</taxon>
        <taxon>Polyplacidae</taxon>
        <taxon>Polyplax</taxon>
    </lineage>
</organism>
<dbReference type="Proteomes" id="UP001372834">
    <property type="component" value="Unassembled WGS sequence"/>
</dbReference>
<dbReference type="EMBL" id="JAWJWE010000015">
    <property type="protein sequence ID" value="KAK6630203.1"/>
    <property type="molecule type" value="Genomic_DNA"/>
</dbReference>
<proteinExistence type="predicted"/>
<accession>A0AAN8PHW7</accession>
<comment type="caution">
    <text evidence="1">The sequence shown here is derived from an EMBL/GenBank/DDBJ whole genome shotgun (WGS) entry which is preliminary data.</text>
</comment>
<reference evidence="1 2" key="1">
    <citation type="submission" date="2023-10" db="EMBL/GenBank/DDBJ databases">
        <title>Genomes of two closely related lineages of the louse Polyplax serrata with different host specificities.</title>
        <authorList>
            <person name="Martinu J."/>
            <person name="Tarabai H."/>
            <person name="Stefka J."/>
            <person name="Hypsa V."/>
        </authorList>
    </citation>
    <scope>NUCLEOTIDE SEQUENCE [LARGE SCALE GENOMIC DNA]</scope>
    <source>
        <strain evidence="1">HR10_N</strain>
    </source>
</reference>
<evidence type="ECO:0000313" key="1">
    <source>
        <dbReference type="EMBL" id="KAK6630203.1"/>
    </source>
</evidence>
<dbReference type="AlphaFoldDB" id="A0AAN8PHW7"/>
<sequence length="126" mass="14045">MAVQHLVEYANALRDKYGSSPITSLDMENAFGSIYWDALSEILRDGMHYNNGIGGSRLVIWSSLLQGWSIGTPSCSSYNMKLISYAEVTAIMADIDPTFVPHLTRLNACLRHLEATIASHRTHCRK</sequence>
<name>A0AAN8PHW7_POLSC</name>
<evidence type="ECO:0008006" key="3">
    <source>
        <dbReference type="Google" id="ProtNLM"/>
    </source>
</evidence>
<gene>
    <name evidence="1" type="ORF">RUM43_015050</name>
</gene>
<evidence type="ECO:0000313" key="2">
    <source>
        <dbReference type="Proteomes" id="UP001372834"/>
    </source>
</evidence>
<protein>
    <recommendedName>
        <fullName evidence="3">Reverse transcriptase domain-containing protein</fullName>
    </recommendedName>
</protein>